<dbReference type="EMBL" id="VFOS01000004">
    <property type="protein sequence ID" value="TQL57446.1"/>
    <property type="molecule type" value="Genomic_DNA"/>
</dbReference>
<evidence type="ECO:0000313" key="2">
    <source>
        <dbReference type="Proteomes" id="UP000315389"/>
    </source>
</evidence>
<proteinExistence type="predicted"/>
<gene>
    <name evidence="1" type="ORF">FB461_2181</name>
</gene>
<dbReference type="AlphaFoldDB" id="A0A542ZAW0"/>
<evidence type="ECO:0000313" key="1">
    <source>
        <dbReference type="EMBL" id="TQL57446.1"/>
    </source>
</evidence>
<comment type="caution">
    <text evidence="1">The sequence shown here is derived from an EMBL/GenBank/DDBJ whole genome shotgun (WGS) entry which is preliminary data.</text>
</comment>
<dbReference type="Proteomes" id="UP000315389">
    <property type="component" value="Unassembled WGS sequence"/>
</dbReference>
<keyword evidence="2" id="KW-1185">Reference proteome</keyword>
<name>A0A542ZAW0_RARFA</name>
<protein>
    <submittedName>
        <fullName evidence="1">Uncharacterized protein</fullName>
    </submittedName>
</protein>
<accession>A0A542ZAW0</accession>
<reference evidence="1 2" key="1">
    <citation type="submission" date="2019-06" db="EMBL/GenBank/DDBJ databases">
        <title>Sequencing the genomes of 1000 actinobacteria strains.</title>
        <authorList>
            <person name="Klenk H.-P."/>
        </authorList>
    </citation>
    <scope>NUCLEOTIDE SEQUENCE [LARGE SCALE GENOMIC DNA]</scope>
    <source>
        <strain evidence="1 2">DSM 4813</strain>
    </source>
</reference>
<organism evidence="1 2">
    <name type="scientific">Rarobacter faecitabidus</name>
    <dbReference type="NCBI Taxonomy" id="13243"/>
    <lineage>
        <taxon>Bacteria</taxon>
        <taxon>Bacillati</taxon>
        <taxon>Actinomycetota</taxon>
        <taxon>Actinomycetes</taxon>
        <taxon>Micrococcales</taxon>
        <taxon>Rarobacteraceae</taxon>
        <taxon>Rarobacter</taxon>
    </lineage>
</organism>
<sequence length="65" mass="7214">MDPFWSRALTAADGIPLLWLELIGIVAWLTRRQGESITLVEALRLASDRLRLVRRLAVAPGGFAL</sequence>